<evidence type="ECO:0000313" key="2">
    <source>
        <dbReference type="EMBL" id="GAH29368.1"/>
    </source>
</evidence>
<gene>
    <name evidence="2" type="ORF">S03H2_00935</name>
</gene>
<dbReference type="GO" id="GO:0030975">
    <property type="term" value="F:thiamine binding"/>
    <property type="evidence" value="ECO:0007669"/>
    <property type="project" value="TreeGrafter"/>
</dbReference>
<accession>X1G8K7</accession>
<evidence type="ECO:0000256" key="1">
    <source>
        <dbReference type="ARBA" id="ARBA00022729"/>
    </source>
</evidence>
<dbReference type="PANTHER" id="PTHR30006:SF2">
    <property type="entry name" value="ABC TRANSPORTER SUBSTRATE-BINDING PROTEIN"/>
    <property type="match status" value="1"/>
</dbReference>
<dbReference type="Pfam" id="PF13416">
    <property type="entry name" value="SBP_bac_8"/>
    <property type="match status" value="1"/>
</dbReference>
<name>X1G8K7_9ZZZZ</name>
<dbReference type="GO" id="GO:0030288">
    <property type="term" value="C:outer membrane-bounded periplasmic space"/>
    <property type="evidence" value="ECO:0007669"/>
    <property type="project" value="TreeGrafter"/>
</dbReference>
<evidence type="ECO:0008006" key="3">
    <source>
        <dbReference type="Google" id="ProtNLM"/>
    </source>
</evidence>
<dbReference type="SUPFAM" id="SSF53850">
    <property type="entry name" value="Periplasmic binding protein-like II"/>
    <property type="match status" value="1"/>
</dbReference>
<dbReference type="InterPro" id="IPR006059">
    <property type="entry name" value="SBP"/>
</dbReference>
<dbReference type="GO" id="GO:0015888">
    <property type="term" value="P:thiamine transport"/>
    <property type="evidence" value="ECO:0007669"/>
    <property type="project" value="TreeGrafter"/>
</dbReference>
<comment type="caution">
    <text evidence="2">The sequence shown here is derived from an EMBL/GenBank/DDBJ whole genome shotgun (WGS) entry which is preliminary data.</text>
</comment>
<dbReference type="AlphaFoldDB" id="X1G8K7"/>
<dbReference type="EMBL" id="BARU01000241">
    <property type="protein sequence ID" value="GAH29368.1"/>
    <property type="molecule type" value="Genomic_DNA"/>
</dbReference>
<organism evidence="2">
    <name type="scientific">marine sediment metagenome</name>
    <dbReference type="NCBI Taxonomy" id="412755"/>
    <lineage>
        <taxon>unclassified sequences</taxon>
        <taxon>metagenomes</taxon>
        <taxon>ecological metagenomes</taxon>
    </lineage>
</organism>
<keyword evidence="1" id="KW-0732">Signal</keyword>
<proteinExistence type="predicted"/>
<sequence>MGFSYVGQAAEPEILYTGGTFDAGGATFRLGNWGGFWKEQWMEKFIPEFEKDFNCKVSYDGGWPWFPKYVAGGEKNPPHAVSNWNLFQMSKAANAGDFFVDIEEIKANIPNADQIWDFAWLSGTGVTWGFGEHCFVYRKDLVEEPHPTEFADFWEDRFDGMRASYITSNGLFPPLWMTAAQVFGEGPHDVATMEKAMKDSMPMKIVDFTGTMQMLLEKGEVVIGEQWDGELYTMLEAGLPLEVVWWPKGYRAILSQTFTVSKHVSALEKKLAYAFINRALSARWQYELAEVSLGLRSTNKYVRVPEKLAKWGVKNTAEAVAEIWVPEYTWYRENEDEIVRMAESIFAGH</sequence>
<dbReference type="PANTHER" id="PTHR30006">
    <property type="entry name" value="THIAMINE-BINDING PERIPLASMIC PROTEIN-RELATED"/>
    <property type="match status" value="1"/>
</dbReference>
<reference evidence="2" key="1">
    <citation type="journal article" date="2014" name="Front. Microbiol.">
        <title>High frequency of phylogenetically diverse reductive dehalogenase-homologous genes in deep subseafloor sedimentary metagenomes.</title>
        <authorList>
            <person name="Kawai M."/>
            <person name="Futagami T."/>
            <person name="Toyoda A."/>
            <person name="Takaki Y."/>
            <person name="Nishi S."/>
            <person name="Hori S."/>
            <person name="Arai W."/>
            <person name="Tsubouchi T."/>
            <person name="Morono Y."/>
            <person name="Uchiyama I."/>
            <person name="Ito T."/>
            <person name="Fujiyama A."/>
            <person name="Inagaki F."/>
            <person name="Takami H."/>
        </authorList>
    </citation>
    <scope>NUCLEOTIDE SEQUENCE</scope>
    <source>
        <strain evidence="2">Expedition CK06-06</strain>
    </source>
</reference>
<protein>
    <recommendedName>
        <fullName evidence="3">Extracellular solute-binding protein</fullName>
    </recommendedName>
</protein>
<dbReference type="GO" id="GO:0030976">
    <property type="term" value="F:thiamine pyrophosphate binding"/>
    <property type="evidence" value="ECO:0007669"/>
    <property type="project" value="TreeGrafter"/>
</dbReference>
<dbReference type="Gene3D" id="3.40.190.10">
    <property type="entry name" value="Periplasmic binding protein-like II"/>
    <property type="match status" value="2"/>
</dbReference>